<sequence>MGGSTDNPTRSDQSQSSHRGRAIKSCLECRRRKMRCSRSQPCQNCSRLSRTCVYLPYPDWPSTPSLEAQKPSAQRVNGPQEDLTHAPTNPIPRIPSGQRAPLTPAPSDIDRHAKHHGFYDVDADDNTLDLRLQIGRLRITERVGGFLRPQVASEIASVLSQHKEPNPPCNPQPALGISDYELPYYHQLNPDYSPSWHDSTLKPPSGLLFSASQCPPEWDNYFPSREEIHILYHQYYAAVDPLAHLIHKPSFDTECFSFSSFLPTLEPAPASFRALLLAVCLAAAVSLSPMQSQLQLGIAKQNELVGKLKVATEKALVDANYMKSIKVQTLQAFTIYMIPQCRAEVSRSHTVLVGALIRLAERAGLHRETKDSAISSAERQVRRLLWHEICFLDFRTAETQGPHPAIRDDEFDTPLPLNVDDIALDATNNQSPFGGHWTDSTFTLIRYECNMVHRALLENG</sequence>
<feature type="compositionally biased region" description="Polar residues" evidence="4">
    <location>
        <begin position="63"/>
        <end position="77"/>
    </location>
</feature>
<evidence type="ECO:0000313" key="7">
    <source>
        <dbReference type="Proteomes" id="UP001590951"/>
    </source>
</evidence>
<dbReference type="PANTHER" id="PTHR31001">
    <property type="entry name" value="UNCHARACTERIZED TRANSCRIPTIONAL REGULATORY PROTEIN"/>
    <property type="match status" value="1"/>
</dbReference>
<dbReference type="Pfam" id="PF00172">
    <property type="entry name" value="Zn_clus"/>
    <property type="match status" value="1"/>
</dbReference>
<comment type="caution">
    <text evidence="6">The sequence shown here is derived from an EMBL/GenBank/DDBJ whole genome shotgun (WGS) entry which is preliminary data.</text>
</comment>
<gene>
    <name evidence="6" type="ORF">ABVK25_008624</name>
</gene>
<dbReference type="Gene3D" id="4.10.240.10">
    <property type="entry name" value="Zn(2)-C6 fungal-type DNA-binding domain"/>
    <property type="match status" value="1"/>
</dbReference>
<feature type="compositionally biased region" description="Polar residues" evidence="4">
    <location>
        <begin position="1"/>
        <end position="17"/>
    </location>
</feature>
<evidence type="ECO:0000256" key="4">
    <source>
        <dbReference type="SAM" id="MobiDB-lite"/>
    </source>
</evidence>
<dbReference type="PROSITE" id="PS50048">
    <property type="entry name" value="ZN2_CY6_FUNGAL_2"/>
    <property type="match status" value="1"/>
</dbReference>
<organism evidence="6 7">
    <name type="scientific">Lepraria finkii</name>
    <dbReference type="NCBI Taxonomy" id="1340010"/>
    <lineage>
        <taxon>Eukaryota</taxon>
        <taxon>Fungi</taxon>
        <taxon>Dikarya</taxon>
        <taxon>Ascomycota</taxon>
        <taxon>Pezizomycotina</taxon>
        <taxon>Lecanoromycetes</taxon>
        <taxon>OSLEUM clade</taxon>
        <taxon>Lecanoromycetidae</taxon>
        <taxon>Lecanorales</taxon>
        <taxon>Lecanorineae</taxon>
        <taxon>Stereocaulaceae</taxon>
        <taxon>Lepraria</taxon>
    </lineage>
</organism>
<dbReference type="SMART" id="SM00906">
    <property type="entry name" value="Fungal_trans"/>
    <property type="match status" value="1"/>
</dbReference>
<feature type="region of interest" description="Disordered" evidence="4">
    <location>
        <begin position="63"/>
        <end position="100"/>
    </location>
</feature>
<dbReference type="InterPro" id="IPR036864">
    <property type="entry name" value="Zn2-C6_fun-type_DNA-bd_sf"/>
</dbReference>
<feature type="region of interest" description="Disordered" evidence="4">
    <location>
        <begin position="1"/>
        <end position="22"/>
    </location>
</feature>
<dbReference type="Proteomes" id="UP001590951">
    <property type="component" value="Unassembled WGS sequence"/>
</dbReference>
<dbReference type="CDD" id="cd00067">
    <property type="entry name" value="GAL4"/>
    <property type="match status" value="1"/>
</dbReference>
<keyword evidence="7" id="KW-1185">Reference proteome</keyword>
<dbReference type="EMBL" id="JBHFEH010000039">
    <property type="protein sequence ID" value="KAL2051030.1"/>
    <property type="molecule type" value="Genomic_DNA"/>
</dbReference>
<feature type="domain" description="Zn(2)-C6 fungal-type" evidence="5">
    <location>
        <begin position="25"/>
        <end position="54"/>
    </location>
</feature>
<dbReference type="InterPro" id="IPR007219">
    <property type="entry name" value="XnlR_reg_dom"/>
</dbReference>
<evidence type="ECO:0000259" key="5">
    <source>
        <dbReference type="PROSITE" id="PS50048"/>
    </source>
</evidence>
<protein>
    <recommendedName>
        <fullName evidence="5">Zn(2)-C6 fungal-type domain-containing protein</fullName>
    </recommendedName>
</protein>
<keyword evidence="3" id="KW-0539">Nucleus</keyword>
<dbReference type="SMART" id="SM00066">
    <property type="entry name" value="GAL4"/>
    <property type="match status" value="1"/>
</dbReference>
<evidence type="ECO:0000256" key="2">
    <source>
        <dbReference type="ARBA" id="ARBA00022723"/>
    </source>
</evidence>
<name>A0ABR4B0C6_9LECA</name>
<dbReference type="SUPFAM" id="SSF57701">
    <property type="entry name" value="Zn2/Cys6 DNA-binding domain"/>
    <property type="match status" value="1"/>
</dbReference>
<dbReference type="PANTHER" id="PTHR31001:SF40">
    <property type="entry name" value="ZN(II)2CYS6 TRANSCRIPTION FACTOR (EUROFUNG)"/>
    <property type="match status" value="1"/>
</dbReference>
<dbReference type="Pfam" id="PF04082">
    <property type="entry name" value="Fungal_trans"/>
    <property type="match status" value="1"/>
</dbReference>
<dbReference type="PROSITE" id="PS00463">
    <property type="entry name" value="ZN2_CY6_FUNGAL_1"/>
    <property type="match status" value="1"/>
</dbReference>
<evidence type="ECO:0000313" key="6">
    <source>
        <dbReference type="EMBL" id="KAL2051030.1"/>
    </source>
</evidence>
<dbReference type="InterPro" id="IPR001138">
    <property type="entry name" value="Zn2Cys6_DnaBD"/>
</dbReference>
<dbReference type="CDD" id="cd12148">
    <property type="entry name" value="fungal_TF_MHR"/>
    <property type="match status" value="1"/>
</dbReference>
<comment type="subcellular location">
    <subcellularLocation>
        <location evidence="1">Nucleus</location>
    </subcellularLocation>
</comment>
<evidence type="ECO:0000256" key="3">
    <source>
        <dbReference type="ARBA" id="ARBA00023242"/>
    </source>
</evidence>
<accession>A0ABR4B0C6</accession>
<proteinExistence type="predicted"/>
<reference evidence="6 7" key="1">
    <citation type="submission" date="2024-09" db="EMBL/GenBank/DDBJ databases">
        <title>Rethinking Asexuality: The Enigmatic Case of Functional Sexual Genes in Lepraria (Stereocaulaceae).</title>
        <authorList>
            <person name="Doellman M."/>
            <person name="Sun Y."/>
            <person name="Barcenas-Pena A."/>
            <person name="Lumbsch H.T."/>
            <person name="Grewe F."/>
        </authorList>
    </citation>
    <scope>NUCLEOTIDE SEQUENCE [LARGE SCALE GENOMIC DNA]</scope>
    <source>
        <strain evidence="6 7">Grewe 0041</strain>
    </source>
</reference>
<dbReference type="InterPro" id="IPR050613">
    <property type="entry name" value="Sec_Metabolite_Reg"/>
</dbReference>
<evidence type="ECO:0000256" key="1">
    <source>
        <dbReference type="ARBA" id="ARBA00004123"/>
    </source>
</evidence>
<keyword evidence="2" id="KW-0479">Metal-binding</keyword>